<comment type="similarity">
    <text evidence="1">Belongs to the peptidase C13 family.</text>
</comment>
<comment type="caution">
    <text evidence="2">The sequence shown here is derived from an EMBL/GenBank/DDBJ whole genome shotgun (WGS) entry which is preliminary data.</text>
</comment>
<organism evidence="2 3">
    <name type="scientific">Leptotrombidium deliense</name>
    <dbReference type="NCBI Taxonomy" id="299467"/>
    <lineage>
        <taxon>Eukaryota</taxon>
        <taxon>Metazoa</taxon>
        <taxon>Ecdysozoa</taxon>
        <taxon>Arthropoda</taxon>
        <taxon>Chelicerata</taxon>
        <taxon>Arachnida</taxon>
        <taxon>Acari</taxon>
        <taxon>Acariformes</taxon>
        <taxon>Trombidiformes</taxon>
        <taxon>Prostigmata</taxon>
        <taxon>Anystina</taxon>
        <taxon>Parasitengona</taxon>
        <taxon>Trombiculoidea</taxon>
        <taxon>Trombiculidae</taxon>
        <taxon>Leptotrombidium</taxon>
    </lineage>
</organism>
<evidence type="ECO:0000256" key="1">
    <source>
        <dbReference type="ARBA" id="ARBA00009941"/>
    </source>
</evidence>
<evidence type="ECO:0000313" key="3">
    <source>
        <dbReference type="Proteomes" id="UP000288716"/>
    </source>
</evidence>
<dbReference type="AlphaFoldDB" id="A0A443QBA0"/>
<dbReference type="STRING" id="299467.A0A443QBA0"/>
<dbReference type="OrthoDB" id="6500438at2759"/>
<dbReference type="PANTHER" id="PTHR12000">
    <property type="entry name" value="HEMOGLOBINASE FAMILY MEMBER"/>
    <property type="match status" value="1"/>
</dbReference>
<proteinExistence type="inferred from homology"/>
<evidence type="ECO:0000313" key="2">
    <source>
        <dbReference type="EMBL" id="RWS00313.1"/>
    </source>
</evidence>
<accession>A0A443QBA0</accession>
<sequence length="96" mass="11110">MYDENRYKKMVIYIEACNSGSMFENLLSPNVNIYATTAASATEDSYACYWDSELENYLGDVYSVNWIEDSDKSSLRDETLEQQYLEVKQKKTTSTV</sequence>
<dbReference type="Pfam" id="PF01650">
    <property type="entry name" value="Peptidase_C13"/>
    <property type="match status" value="1"/>
</dbReference>
<dbReference type="GO" id="GO:0004197">
    <property type="term" value="F:cysteine-type endopeptidase activity"/>
    <property type="evidence" value="ECO:0007669"/>
    <property type="project" value="TreeGrafter"/>
</dbReference>
<dbReference type="GO" id="GO:0051603">
    <property type="term" value="P:proteolysis involved in protein catabolic process"/>
    <property type="evidence" value="ECO:0007669"/>
    <property type="project" value="TreeGrafter"/>
</dbReference>
<name>A0A443QBA0_9ACAR</name>
<dbReference type="Gene3D" id="3.40.50.1460">
    <property type="match status" value="1"/>
</dbReference>
<dbReference type="GO" id="GO:0006624">
    <property type="term" value="P:vacuolar protein processing"/>
    <property type="evidence" value="ECO:0007669"/>
    <property type="project" value="TreeGrafter"/>
</dbReference>
<dbReference type="Proteomes" id="UP000288716">
    <property type="component" value="Unassembled WGS sequence"/>
</dbReference>
<reference evidence="2 3" key="1">
    <citation type="journal article" date="2018" name="Gigascience">
        <title>Genomes of trombidid mites reveal novel predicted allergens and laterally-transferred genes associated with secondary metabolism.</title>
        <authorList>
            <person name="Dong X."/>
            <person name="Chaisiri K."/>
            <person name="Xia D."/>
            <person name="Armstrong S.D."/>
            <person name="Fang Y."/>
            <person name="Donnelly M.J."/>
            <person name="Kadowaki T."/>
            <person name="McGarry J.W."/>
            <person name="Darby A.C."/>
            <person name="Makepeace B.L."/>
        </authorList>
    </citation>
    <scope>NUCLEOTIDE SEQUENCE [LARGE SCALE GENOMIC DNA]</scope>
    <source>
        <strain evidence="2">UoL-UT</strain>
    </source>
</reference>
<dbReference type="VEuPathDB" id="VectorBase:LDEU014485"/>
<keyword evidence="3" id="KW-1185">Reference proteome</keyword>
<dbReference type="PANTHER" id="PTHR12000:SF42">
    <property type="entry name" value="LEGUMAIN"/>
    <property type="match status" value="1"/>
</dbReference>
<dbReference type="EMBL" id="NCKV01060325">
    <property type="protein sequence ID" value="RWS00313.1"/>
    <property type="molecule type" value="Genomic_DNA"/>
</dbReference>
<dbReference type="GO" id="GO:0005773">
    <property type="term" value="C:vacuole"/>
    <property type="evidence" value="ECO:0007669"/>
    <property type="project" value="GOC"/>
</dbReference>
<dbReference type="InterPro" id="IPR001096">
    <property type="entry name" value="Peptidase_C13"/>
</dbReference>
<protein>
    <submittedName>
        <fullName evidence="2">Legumain-like protein</fullName>
    </submittedName>
</protein>
<gene>
    <name evidence="2" type="ORF">B4U80_04484</name>
</gene>